<dbReference type="EMBL" id="JAIZPD010000022">
    <property type="protein sequence ID" value="KAH0957159.1"/>
    <property type="molecule type" value="Genomic_DNA"/>
</dbReference>
<reference evidence="3" key="1">
    <citation type="submission" date="2021-09" db="EMBL/GenBank/DDBJ databases">
        <title>A high-quality genome of the endoparasitic fungus Hirsutella rhossiliensis with a comparison of Hirsutella genomes reveals transposable elements contributing to genome size variation.</title>
        <authorList>
            <person name="Lin R."/>
            <person name="Jiao Y."/>
            <person name="Sun X."/>
            <person name="Ling J."/>
            <person name="Xie B."/>
            <person name="Cheng X."/>
        </authorList>
    </citation>
    <scope>NUCLEOTIDE SEQUENCE</scope>
    <source>
        <strain evidence="3">HR02</strain>
    </source>
</reference>
<keyword evidence="3" id="KW-0255">Endonuclease</keyword>
<dbReference type="GO" id="GO:0005634">
    <property type="term" value="C:nucleus"/>
    <property type="evidence" value="ECO:0007669"/>
    <property type="project" value="TreeGrafter"/>
</dbReference>
<evidence type="ECO:0000313" key="3">
    <source>
        <dbReference type="EMBL" id="KAH0957159.1"/>
    </source>
</evidence>
<dbReference type="GeneID" id="68360836"/>
<protein>
    <submittedName>
        <fullName evidence="3">DDE superfamily endonuclease domain-containing protein</fullName>
    </submittedName>
</protein>
<comment type="caution">
    <text evidence="3">The sequence shown here is derived from an EMBL/GenBank/DDBJ whole genome shotgun (WGS) entry which is preliminary data.</text>
</comment>
<proteinExistence type="predicted"/>
<feature type="domain" description="DDE-1" evidence="2">
    <location>
        <begin position="72"/>
        <end position="142"/>
    </location>
</feature>
<keyword evidence="3" id="KW-0378">Hydrolase</keyword>
<evidence type="ECO:0000256" key="1">
    <source>
        <dbReference type="SAM" id="MobiDB-lite"/>
    </source>
</evidence>
<dbReference type="GO" id="GO:0004519">
    <property type="term" value="F:endonuclease activity"/>
    <property type="evidence" value="ECO:0007669"/>
    <property type="project" value="UniProtKB-KW"/>
</dbReference>
<gene>
    <name evidence="3" type="ORF">HRG_11708</name>
</gene>
<keyword evidence="4" id="KW-1185">Reference proteome</keyword>
<dbReference type="Pfam" id="PF03184">
    <property type="entry name" value="DDE_1"/>
    <property type="match status" value="1"/>
</dbReference>
<dbReference type="InterPro" id="IPR004875">
    <property type="entry name" value="DDE_SF_endonuclease_dom"/>
</dbReference>
<feature type="compositionally biased region" description="Basic residues" evidence="1">
    <location>
        <begin position="148"/>
        <end position="157"/>
    </location>
</feature>
<keyword evidence="3" id="KW-0540">Nuclease</keyword>
<dbReference type="GO" id="GO:0003677">
    <property type="term" value="F:DNA binding"/>
    <property type="evidence" value="ECO:0007669"/>
    <property type="project" value="TreeGrafter"/>
</dbReference>
<dbReference type="InterPro" id="IPR050863">
    <property type="entry name" value="CenT-Element_Derived"/>
</dbReference>
<dbReference type="Proteomes" id="UP000824596">
    <property type="component" value="Unassembled WGS sequence"/>
</dbReference>
<evidence type="ECO:0000313" key="4">
    <source>
        <dbReference type="Proteomes" id="UP000824596"/>
    </source>
</evidence>
<dbReference type="PANTHER" id="PTHR19303:SF62">
    <property type="entry name" value="HTH CENPB-TYPE DOMAIN-CONTAINING PROTEIN-RELATED"/>
    <property type="match status" value="1"/>
</dbReference>
<evidence type="ECO:0000259" key="2">
    <source>
        <dbReference type="Pfam" id="PF03184"/>
    </source>
</evidence>
<dbReference type="PANTHER" id="PTHR19303">
    <property type="entry name" value="TRANSPOSON"/>
    <property type="match status" value="1"/>
</dbReference>
<dbReference type="RefSeq" id="XP_044714673.1">
    <property type="nucleotide sequence ID" value="XM_044870178.1"/>
</dbReference>
<organism evidence="3 4">
    <name type="scientific">Hirsutella rhossiliensis</name>
    <dbReference type="NCBI Taxonomy" id="111463"/>
    <lineage>
        <taxon>Eukaryota</taxon>
        <taxon>Fungi</taxon>
        <taxon>Dikarya</taxon>
        <taxon>Ascomycota</taxon>
        <taxon>Pezizomycotina</taxon>
        <taxon>Sordariomycetes</taxon>
        <taxon>Hypocreomycetidae</taxon>
        <taxon>Hypocreales</taxon>
        <taxon>Ophiocordycipitaceae</taxon>
        <taxon>Hirsutella</taxon>
    </lineage>
</organism>
<accession>A0A9P8MLF2</accession>
<name>A0A9P8MLF2_9HYPO</name>
<sequence length="157" mass="18199">MNGLNWPKPNLNRENWSLKILNRDPKNSIHLIHPSFKIFKKFTFCHLSTWYEDSDIPRDWVISTSDNGWTTNERGLEWIRHFDSHHSTDFELYCKGNNIVTLCMPPHSSHILQPLDVGCFGPLKQAYGRQIEKKMRAGATDADTLGRGSRKTRTLGF</sequence>
<feature type="region of interest" description="Disordered" evidence="1">
    <location>
        <begin position="138"/>
        <end position="157"/>
    </location>
</feature>
<dbReference type="AlphaFoldDB" id="A0A9P8MLF2"/>
<dbReference type="OrthoDB" id="5091731at2759"/>